<name>A0A9P1D0I0_9DINO</name>
<reference evidence="2 3" key="2">
    <citation type="submission" date="2024-05" db="EMBL/GenBank/DDBJ databases">
        <authorList>
            <person name="Chen Y."/>
            <person name="Shah S."/>
            <person name="Dougan E. K."/>
            <person name="Thang M."/>
            <person name="Chan C."/>
        </authorList>
    </citation>
    <scope>NUCLEOTIDE SEQUENCE [LARGE SCALE GENOMIC DNA]</scope>
</reference>
<dbReference type="Proteomes" id="UP001152797">
    <property type="component" value="Unassembled WGS sequence"/>
</dbReference>
<dbReference type="AlphaFoldDB" id="A0A9P1D0I0"/>
<evidence type="ECO:0000313" key="1">
    <source>
        <dbReference type="EMBL" id="CAI4000238.1"/>
    </source>
</evidence>
<evidence type="ECO:0000313" key="2">
    <source>
        <dbReference type="EMBL" id="CAL4787550.1"/>
    </source>
</evidence>
<gene>
    <name evidence="1" type="ORF">C1SCF055_LOCUS26372</name>
</gene>
<reference evidence="1" key="1">
    <citation type="submission" date="2022-10" db="EMBL/GenBank/DDBJ databases">
        <authorList>
            <person name="Chen Y."/>
            <person name="Dougan E. K."/>
            <person name="Chan C."/>
            <person name="Rhodes N."/>
            <person name="Thang M."/>
        </authorList>
    </citation>
    <scope>NUCLEOTIDE SEQUENCE</scope>
</reference>
<comment type="caution">
    <text evidence="1">The sequence shown here is derived from an EMBL/GenBank/DDBJ whole genome shotgun (WGS) entry which is preliminary data.</text>
</comment>
<keyword evidence="3" id="KW-1185">Reference proteome</keyword>
<accession>A0A9P1D0I0</accession>
<dbReference type="EMBL" id="CAMXCT020002757">
    <property type="protein sequence ID" value="CAL1153613.1"/>
    <property type="molecule type" value="Genomic_DNA"/>
</dbReference>
<evidence type="ECO:0000313" key="3">
    <source>
        <dbReference type="Proteomes" id="UP001152797"/>
    </source>
</evidence>
<sequence>MVCCHNDCNPLLAEIEQAIHAPFAAPEQLLEVVKNMTTMTSLEVEHPARLDSTLLAQLRQIAASHNGEVPLHGRLFLQWLHYVFPQQCAFPHKSGTTNALSPLEFQGGEYVASQSTMMEHSRANESEEEDEEWMALWSEEEELIAGYEELHWTARVSQKCGFLCFGLAALLGAIRLNWKPKAEIELLPSYRGGKAHFV</sequence>
<dbReference type="EMBL" id="CAMXCT010002757">
    <property type="protein sequence ID" value="CAI4000238.1"/>
    <property type="molecule type" value="Genomic_DNA"/>
</dbReference>
<proteinExistence type="predicted"/>
<dbReference type="OrthoDB" id="436541at2759"/>
<dbReference type="EMBL" id="CAMXCT030002757">
    <property type="protein sequence ID" value="CAL4787550.1"/>
    <property type="molecule type" value="Genomic_DNA"/>
</dbReference>
<protein>
    <submittedName>
        <fullName evidence="1">Uncharacterized protein</fullName>
    </submittedName>
</protein>
<organism evidence="1">
    <name type="scientific">Cladocopium goreaui</name>
    <dbReference type="NCBI Taxonomy" id="2562237"/>
    <lineage>
        <taxon>Eukaryota</taxon>
        <taxon>Sar</taxon>
        <taxon>Alveolata</taxon>
        <taxon>Dinophyceae</taxon>
        <taxon>Suessiales</taxon>
        <taxon>Symbiodiniaceae</taxon>
        <taxon>Cladocopium</taxon>
    </lineage>
</organism>